<protein>
    <submittedName>
        <fullName evidence="3">Glycine betaine ABC transporter substrate-binding protein</fullName>
    </submittedName>
</protein>
<dbReference type="PROSITE" id="PS51257">
    <property type="entry name" value="PROKAR_LIPOPROTEIN"/>
    <property type="match status" value="1"/>
</dbReference>
<evidence type="ECO:0000313" key="3">
    <source>
        <dbReference type="EMBL" id="MDH8678221.1"/>
    </source>
</evidence>
<proteinExistence type="predicted"/>
<feature type="chain" id="PRO_5047177329" evidence="1">
    <location>
        <begin position="26"/>
        <end position="305"/>
    </location>
</feature>
<dbReference type="Gene3D" id="3.40.190.120">
    <property type="entry name" value="Osmoprotection protein (prox), domain 2"/>
    <property type="match status" value="1"/>
</dbReference>
<comment type="caution">
    <text evidence="3">The sequence shown here is derived from an EMBL/GenBank/DDBJ whole genome shotgun (WGS) entry which is preliminary data.</text>
</comment>
<dbReference type="RefSeq" id="WP_281094061.1">
    <property type="nucleotide sequence ID" value="NZ_JARYZI010000005.1"/>
</dbReference>
<dbReference type="InterPro" id="IPR007210">
    <property type="entry name" value="ABC_Gly_betaine_transp_sub-bd"/>
</dbReference>
<dbReference type="Gene3D" id="3.40.190.10">
    <property type="entry name" value="Periplasmic binding protein-like II"/>
    <property type="match status" value="1"/>
</dbReference>
<dbReference type="Proteomes" id="UP001158045">
    <property type="component" value="Unassembled WGS sequence"/>
</dbReference>
<organism evidence="3 4">
    <name type="scientific">Fusibacter bizertensis</name>
    <dbReference type="NCBI Taxonomy" id="1488331"/>
    <lineage>
        <taxon>Bacteria</taxon>
        <taxon>Bacillati</taxon>
        <taxon>Bacillota</taxon>
        <taxon>Clostridia</taxon>
        <taxon>Eubacteriales</taxon>
        <taxon>Eubacteriales Family XII. Incertae Sedis</taxon>
        <taxon>Fusibacter</taxon>
    </lineage>
</organism>
<evidence type="ECO:0000256" key="1">
    <source>
        <dbReference type="SAM" id="SignalP"/>
    </source>
</evidence>
<dbReference type="CDD" id="cd13611">
    <property type="entry name" value="PBP2_YehZ"/>
    <property type="match status" value="1"/>
</dbReference>
<accession>A0ABT6NCW0</accession>
<feature type="signal peptide" evidence="1">
    <location>
        <begin position="1"/>
        <end position="25"/>
    </location>
</feature>
<sequence>MRKLKFKKVLVGMILLVLISASVMGCGSSKETIKVGSKDFTEQLILGQITVLALEDAGYKVEDKTNVAGSDKVRSALINKDLDVYWEYTGTAWLMHLQNDEAITNSQVAYDSVKEADAKNDLIWLDYAPFNNTYTIMMRRADSEALNIKSISDLAAYVNANPGEISFGADHEFTARPDGLPALEEEYGFKYEGDALKIMDIGIVYKALKEDEVKSGMGFSTDGRIAAFDFVNLVDDKDFFPVYNPAPVLRKETLDENPELADILNKIAAKLDNDAMIEMNYQVDIEEMEPKTVAENWLKEQGLIK</sequence>
<evidence type="ECO:0000313" key="4">
    <source>
        <dbReference type="Proteomes" id="UP001158045"/>
    </source>
</evidence>
<keyword evidence="4" id="KW-1185">Reference proteome</keyword>
<name>A0ABT6NCW0_9FIRM</name>
<dbReference type="Pfam" id="PF04069">
    <property type="entry name" value="OpuAC"/>
    <property type="match status" value="1"/>
</dbReference>
<dbReference type="SUPFAM" id="SSF53850">
    <property type="entry name" value="Periplasmic binding protein-like II"/>
    <property type="match status" value="1"/>
</dbReference>
<dbReference type="EMBL" id="JARYZI010000005">
    <property type="protein sequence ID" value="MDH8678221.1"/>
    <property type="molecule type" value="Genomic_DNA"/>
</dbReference>
<reference evidence="3 4" key="1">
    <citation type="submission" date="2023-04" db="EMBL/GenBank/DDBJ databases">
        <title>Fusibacter bizertensis strain WBS, isolated from littoral bottom sediments of the Arctic seas - biochemical and genomic analysis.</title>
        <authorList>
            <person name="Brioukhanov A.L."/>
        </authorList>
    </citation>
    <scope>NUCLEOTIDE SEQUENCE [LARGE SCALE GENOMIC DNA]</scope>
    <source>
        <strain evidence="3 4">WBS</strain>
    </source>
</reference>
<evidence type="ECO:0000259" key="2">
    <source>
        <dbReference type="Pfam" id="PF04069"/>
    </source>
</evidence>
<feature type="domain" description="ABC-type glycine betaine transport system substrate-binding" evidence="2">
    <location>
        <begin position="32"/>
        <end position="300"/>
    </location>
</feature>
<gene>
    <name evidence="3" type="ORF">QE109_08685</name>
</gene>
<keyword evidence="1" id="KW-0732">Signal</keyword>